<gene>
    <name evidence="3" type="ORF">FOE67_14170</name>
</gene>
<dbReference type="EMBL" id="VKHS01000318">
    <property type="protein sequence ID" value="MBB0230630.1"/>
    <property type="molecule type" value="Genomic_DNA"/>
</dbReference>
<evidence type="ECO:0000256" key="1">
    <source>
        <dbReference type="SAM" id="MobiDB-lite"/>
    </source>
</evidence>
<feature type="transmembrane region" description="Helical" evidence="2">
    <location>
        <begin position="12"/>
        <end position="45"/>
    </location>
</feature>
<sequence>MNARVELALEVFGWVASAGAAVDAVLGTVPPAAVLVVAVGGLVVHERVTKRRARRAAARAAEEQARPRVVRPDHAAFEARLLEEMGATDGPPPVELRSTESEVSAAECRELWPDAPRWPEAPSWGEEPDVGPAGGSGGAR</sequence>
<accession>A0A7W3XX13</accession>
<keyword evidence="2" id="KW-0472">Membrane</keyword>
<reference evidence="4" key="1">
    <citation type="submission" date="2019-10" db="EMBL/GenBank/DDBJ databases">
        <title>Streptomyces sp. nov., a novel actinobacterium isolated from alkaline environment.</title>
        <authorList>
            <person name="Golinska P."/>
        </authorList>
    </citation>
    <scope>NUCLEOTIDE SEQUENCE [LARGE SCALE GENOMIC DNA]</scope>
    <source>
        <strain evidence="4">DSM 42108</strain>
    </source>
</reference>
<protein>
    <submittedName>
        <fullName evidence="3">Uncharacterized protein</fullName>
    </submittedName>
</protein>
<keyword evidence="2" id="KW-0812">Transmembrane</keyword>
<feature type="region of interest" description="Disordered" evidence="1">
    <location>
        <begin position="82"/>
        <end position="140"/>
    </location>
</feature>
<dbReference type="AlphaFoldDB" id="A0A7W3XX13"/>
<evidence type="ECO:0000256" key="2">
    <source>
        <dbReference type="SAM" id="Phobius"/>
    </source>
</evidence>
<evidence type="ECO:0000313" key="3">
    <source>
        <dbReference type="EMBL" id="MBB0230630.1"/>
    </source>
</evidence>
<comment type="caution">
    <text evidence="3">The sequence shown here is derived from an EMBL/GenBank/DDBJ whole genome shotgun (WGS) entry which is preliminary data.</text>
</comment>
<keyword evidence="4" id="KW-1185">Reference proteome</keyword>
<keyword evidence="2" id="KW-1133">Transmembrane helix</keyword>
<dbReference type="RefSeq" id="WP_182664258.1">
    <property type="nucleotide sequence ID" value="NZ_VKHS01000318.1"/>
</dbReference>
<name>A0A7W3XX13_9ACTN</name>
<organism evidence="3 4">
    <name type="scientific">Streptomyces calidiresistens</name>
    <dbReference type="NCBI Taxonomy" id="1485586"/>
    <lineage>
        <taxon>Bacteria</taxon>
        <taxon>Bacillati</taxon>
        <taxon>Actinomycetota</taxon>
        <taxon>Actinomycetes</taxon>
        <taxon>Kitasatosporales</taxon>
        <taxon>Streptomycetaceae</taxon>
        <taxon>Streptomyces</taxon>
    </lineage>
</organism>
<evidence type="ECO:0000313" key="4">
    <source>
        <dbReference type="Proteomes" id="UP000530234"/>
    </source>
</evidence>
<dbReference type="Proteomes" id="UP000530234">
    <property type="component" value="Unassembled WGS sequence"/>
</dbReference>
<proteinExistence type="predicted"/>